<accession>A0A2G9HGE0</accession>
<sequence length="261" mass="30749">MAENQQAQTQNPLAQHNASLVVSRCLFLEAPMNEGYNDKGKAIEELANSEDAILAKYVLNDFRILELPNYNGTGDPQRHVNKFERIIRLYAINEAIDEWFTSLVLGTVQKKDEPFQEFMDRFNIENLLVQDLKVDLVVSILLNSLHPGSFRLKLSRSLTKFMEELMIMFEKYINEEEFNKTMEHRKEKKEQRIETRSEKDKKPFKGKYQYYTPLPITQAQKTRDTPTKMTSKKYCNFHNDRGHKTEDCFQLKDEIEILIQQ</sequence>
<dbReference type="PANTHER" id="PTHR33223:SF10">
    <property type="entry name" value="AMINOTRANSFERASE-LIKE PLANT MOBILE DOMAIN-CONTAINING PROTEIN"/>
    <property type="match status" value="1"/>
</dbReference>
<gene>
    <name evidence="1" type="ORF">CDL12_10755</name>
</gene>
<comment type="caution">
    <text evidence="1">The sequence shown here is derived from an EMBL/GenBank/DDBJ whole genome shotgun (WGS) entry which is preliminary data.</text>
</comment>
<evidence type="ECO:0008006" key="3">
    <source>
        <dbReference type="Google" id="ProtNLM"/>
    </source>
</evidence>
<dbReference type="Proteomes" id="UP000231279">
    <property type="component" value="Unassembled WGS sequence"/>
</dbReference>
<keyword evidence="2" id="KW-1185">Reference proteome</keyword>
<name>A0A2G9HGE0_9LAMI</name>
<protein>
    <recommendedName>
        <fullName evidence="3">Retrotransposon gag domain-containing protein</fullName>
    </recommendedName>
</protein>
<dbReference type="AlphaFoldDB" id="A0A2G9HGE0"/>
<organism evidence="1 2">
    <name type="scientific">Handroanthus impetiginosus</name>
    <dbReference type="NCBI Taxonomy" id="429701"/>
    <lineage>
        <taxon>Eukaryota</taxon>
        <taxon>Viridiplantae</taxon>
        <taxon>Streptophyta</taxon>
        <taxon>Embryophyta</taxon>
        <taxon>Tracheophyta</taxon>
        <taxon>Spermatophyta</taxon>
        <taxon>Magnoliopsida</taxon>
        <taxon>eudicotyledons</taxon>
        <taxon>Gunneridae</taxon>
        <taxon>Pentapetalae</taxon>
        <taxon>asterids</taxon>
        <taxon>lamiids</taxon>
        <taxon>Lamiales</taxon>
        <taxon>Bignoniaceae</taxon>
        <taxon>Crescentiina</taxon>
        <taxon>Tabebuia alliance</taxon>
        <taxon>Handroanthus</taxon>
    </lineage>
</organism>
<evidence type="ECO:0000313" key="2">
    <source>
        <dbReference type="Proteomes" id="UP000231279"/>
    </source>
</evidence>
<dbReference type="PANTHER" id="PTHR33223">
    <property type="entry name" value="CCHC-TYPE DOMAIN-CONTAINING PROTEIN"/>
    <property type="match status" value="1"/>
</dbReference>
<evidence type="ECO:0000313" key="1">
    <source>
        <dbReference type="EMBL" id="PIN16594.1"/>
    </source>
</evidence>
<proteinExistence type="predicted"/>
<reference evidence="2" key="1">
    <citation type="journal article" date="2018" name="Gigascience">
        <title>Genome assembly of the Pink Ipe (Handroanthus impetiginosus, Bignoniaceae), a highly valued, ecologically keystone Neotropical timber forest tree.</title>
        <authorList>
            <person name="Silva-Junior O.B."/>
            <person name="Grattapaglia D."/>
            <person name="Novaes E."/>
            <person name="Collevatti R.G."/>
        </authorList>
    </citation>
    <scope>NUCLEOTIDE SEQUENCE [LARGE SCALE GENOMIC DNA]</scope>
    <source>
        <strain evidence="2">cv. UFG-1</strain>
    </source>
</reference>
<dbReference type="EMBL" id="NKXS01001835">
    <property type="protein sequence ID" value="PIN16594.1"/>
    <property type="molecule type" value="Genomic_DNA"/>
</dbReference>
<dbReference type="OrthoDB" id="1748369at2759"/>